<gene>
    <name evidence="1" type="ORF">MARPO_0100s0008</name>
</gene>
<dbReference type="EMBL" id="KZ772772">
    <property type="protein sequence ID" value="PTQ32293.1"/>
    <property type="molecule type" value="Genomic_DNA"/>
</dbReference>
<dbReference type="Proteomes" id="UP000244005">
    <property type="component" value="Unassembled WGS sequence"/>
</dbReference>
<accession>A0A2R6WEK6</accession>
<protein>
    <submittedName>
        <fullName evidence="1">Uncharacterized protein</fullName>
    </submittedName>
</protein>
<organism evidence="1 2">
    <name type="scientific">Marchantia polymorpha</name>
    <name type="common">Common liverwort</name>
    <name type="synonym">Marchantia aquatica</name>
    <dbReference type="NCBI Taxonomy" id="3197"/>
    <lineage>
        <taxon>Eukaryota</taxon>
        <taxon>Viridiplantae</taxon>
        <taxon>Streptophyta</taxon>
        <taxon>Embryophyta</taxon>
        <taxon>Marchantiophyta</taxon>
        <taxon>Marchantiopsida</taxon>
        <taxon>Marchantiidae</taxon>
        <taxon>Marchantiales</taxon>
        <taxon>Marchantiaceae</taxon>
        <taxon>Marchantia</taxon>
    </lineage>
</organism>
<reference evidence="2" key="1">
    <citation type="journal article" date="2017" name="Cell">
        <title>Insights into land plant evolution garnered from the Marchantia polymorpha genome.</title>
        <authorList>
            <person name="Bowman J.L."/>
            <person name="Kohchi T."/>
            <person name="Yamato K.T."/>
            <person name="Jenkins J."/>
            <person name="Shu S."/>
            <person name="Ishizaki K."/>
            <person name="Yamaoka S."/>
            <person name="Nishihama R."/>
            <person name="Nakamura Y."/>
            <person name="Berger F."/>
            <person name="Adam C."/>
            <person name="Aki S.S."/>
            <person name="Althoff F."/>
            <person name="Araki T."/>
            <person name="Arteaga-Vazquez M.A."/>
            <person name="Balasubrmanian S."/>
            <person name="Barry K."/>
            <person name="Bauer D."/>
            <person name="Boehm C.R."/>
            <person name="Briginshaw L."/>
            <person name="Caballero-Perez J."/>
            <person name="Catarino B."/>
            <person name="Chen F."/>
            <person name="Chiyoda S."/>
            <person name="Chovatia M."/>
            <person name="Davies K.M."/>
            <person name="Delmans M."/>
            <person name="Demura T."/>
            <person name="Dierschke T."/>
            <person name="Dolan L."/>
            <person name="Dorantes-Acosta A.E."/>
            <person name="Eklund D.M."/>
            <person name="Florent S.N."/>
            <person name="Flores-Sandoval E."/>
            <person name="Fujiyama A."/>
            <person name="Fukuzawa H."/>
            <person name="Galik B."/>
            <person name="Grimanelli D."/>
            <person name="Grimwood J."/>
            <person name="Grossniklaus U."/>
            <person name="Hamada T."/>
            <person name="Haseloff J."/>
            <person name="Hetherington A.J."/>
            <person name="Higo A."/>
            <person name="Hirakawa Y."/>
            <person name="Hundley H.N."/>
            <person name="Ikeda Y."/>
            <person name="Inoue K."/>
            <person name="Inoue S.I."/>
            <person name="Ishida S."/>
            <person name="Jia Q."/>
            <person name="Kakita M."/>
            <person name="Kanazawa T."/>
            <person name="Kawai Y."/>
            <person name="Kawashima T."/>
            <person name="Kennedy M."/>
            <person name="Kinose K."/>
            <person name="Kinoshita T."/>
            <person name="Kohara Y."/>
            <person name="Koide E."/>
            <person name="Komatsu K."/>
            <person name="Kopischke S."/>
            <person name="Kubo M."/>
            <person name="Kyozuka J."/>
            <person name="Lagercrantz U."/>
            <person name="Lin S.S."/>
            <person name="Lindquist E."/>
            <person name="Lipzen A.M."/>
            <person name="Lu C.W."/>
            <person name="De Luna E."/>
            <person name="Martienssen R.A."/>
            <person name="Minamino N."/>
            <person name="Mizutani M."/>
            <person name="Mizutani M."/>
            <person name="Mochizuki N."/>
            <person name="Monte I."/>
            <person name="Mosher R."/>
            <person name="Nagasaki H."/>
            <person name="Nakagami H."/>
            <person name="Naramoto S."/>
            <person name="Nishitani K."/>
            <person name="Ohtani M."/>
            <person name="Okamoto T."/>
            <person name="Okumura M."/>
            <person name="Phillips J."/>
            <person name="Pollak B."/>
            <person name="Reinders A."/>
            <person name="Rovekamp M."/>
            <person name="Sano R."/>
            <person name="Sawa S."/>
            <person name="Schmid M.W."/>
            <person name="Shirakawa M."/>
            <person name="Solano R."/>
            <person name="Spunde A."/>
            <person name="Suetsugu N."/>
            <person name="Sugano S."/>
            <person name="Sugiyama A."/>
            <person name="Sun R."/>
            <person name="Suzuki Y."/>
            <person name="Takenaka M."/>
            <person name="Takezawa D."/>
            <person name="Tomogane H."/>
            <person name="Tsuzuki M."/>
            <person name="Ueda T."/>
            <person name="Umeda M."/>
            <person name="Ward J.M."/>
            <person name="Watanabe Y."/>
            <person name="Yazaki K."/>
            <person name="Yokoyama R."/>
            <person name="Yoshitake Y."/>
            <person name="Yotsui I."/>
            <person name="Zachgo S."/>
            <person name="Schmutz J."/>
        </authorList>
    </citation>
    <scope>NUCLEOTIDE SEQUENCE [LARGE SCALE GENOMIC DNA]</scope>
    <source>
        <strain evidence="2">Tak-1</strain>
    </source>
</reference>
<evidence type="ECO:0000313" key="1">
    <source>
        <dbReference type="EMBL" id="PTQ32293.1"/>
    </source>
</evidence>
<name>A0A2R6WEK6_MARPO</name>
<proteinExistence type="predicted"/>
<evidence type="ECO:0000313" key="2">
    <source>
        <dbReference type="Proteomes" id="UP000244005"/>
    </source>
</evidence>
<dbReference type="AlphaFoldDB" id="A0A2R6WEK6"/>
<keyword evidence="2" id="KW-1185">Reference proteome</keyword>
<sequence>MRDQCHRRTSKFTLCSERQSAQNVNSLAQFVPAVTHAVILSSTETEAASAIGMCADMLLVLVPAPVPSSSSLPES</sequence>